<dbReference type="eggNOG" id="KOG0758">
    <property type="taxonomic scope" value="Eukaryota"/>
</dbReference>
<dbReference type="VEuPathDB" id="FungiDB:SCHCODRAFT_02636708"/>
<dbReference type="EMBL" id="GL377310">
    <property type="protein sequence ID" value="EFI94107.1"/>
    <property type="molecule type" value="Genomic_DNA"/>
</dbReference>
<comment type="similarity">
    <text evidence="2 10">Belongs to the mitochondrial carrier (TC 2.A.29) family.</text>
</comment>
<protein>
    <recommendedName>
        <fullName evidence="15">Mitochondrial carrier</fullName>
    </recommendedName>
</protein>
<dbReference type="GeneID" id="9591113"/>
<keyword evidence="14" id="KW-1185">Reference proteome</keyword>
<dbReference type="PANTHER" id="PTHR45624">
    <property type="entry name" value="MITOCHONDRIAL BASIC AMINO ACIDS TRANSPORTER-RELATED"/>
    <property type="match status" value="1"/>
</dbReference>
<organism evidence="14">
    <name type="scientific">Schizophyllum commune (strain H4-8 / FGSC 9210)</name>
    <name type="common">Split gill fungus</name>
    <dbReference type="NCBI Taxonomy" id="578458"/>
    <lineage>
        <taxon>Eukaryota</taxon>
        <taxon>Fungi</taxon>
        <taxon>Dikarya</taxon>
        <taxon>Basidiomycota</taxon>
        <taxon>Agaricomycotina</taxon>
        <taxon>Agaricomycetes</taxon>
        <taxon>Agaricomycetidae</taxon>
        <taxon>Agaricales</taxon>
        <taxon>Schizophyllaceae</taxon>
        <taxon>Schizophyllum</taxon>
    </lineage>
</organism>
<gene>
    <name evidence="13" type="ORF">SCHCODRAFT_112138</name>
</gene>
<sequence length="394" mass="42360">MVVNALGVEELERLPIFSARDACRDIVLGSVAGMVSELFEYPFDLAKTRLQAQLLSPTADLMPFTGPMDCLKQTYVEEGVRGLYRGLTVPLVGAMAETSALFLSYTYIQHTMRQMSSNYNSPLSIAELSAAAAGSGFAASFIITPLELVKCRMQVQLMNSHTKLRTQPSPAPASAPKATRPHPPSSLPGSSSNSSSRILPILSHTGAFQTAAQSRNISSSMSHLPGPWQVVKSTVRSSGIQGLWVGHVGTILRETGGTAIWFAIKEWTSRLMIDRRLIRNGIHPDATSRRATSLLPWESALAGAVGGAVCAFALYPTDTVKSAMQTEADLGYLQGKAEAGRVRVKQTFLSTLRHMYRSHGLRGLYAGCGMTVAQAIPSSGIVFVVYDGLSGYFA</sequence>
<dbReference type="OMA" id="FGSMAET"/>
<evidence type="ECO:0000256" key="1">
    <source>
        <dbReference type="ARBA" id="ARBA00004225"/>
    </source>
</evidence>
<evidence type="ECO:0000256" key="8">
    <source>
        <dbReference type="ARBA" id="ARBA00023136"/>
    </source>
</evidence>
<dbReference type="InterPro" id="IPR050567">
    <property type="entry name" value="Mitochondrial_Carrier"/>
</dbReference>
<evidence type="ECO:0000256" key="12">
    <source>
        <dbReference type="SAM" id="Phobius"/>
    </source>
</evidence>
<feature type="transmembrane region" description="Helical" evidence="12">
    <location>
        <begin position="363"/>
        <end position="386"/>
    </location>
</feature>
<dbReference type="PANTHER" id="PTHR45624:SF31">
    <property type="entry name" value="MITOCHONDRIAL ORNITHINE TRANSPORTER 1"/>
    <property type="match status" value="1"/>
</dbReference>
<dbReference type="Gene3D" id="1.50.40.10">
    <property type="entry name" value="Mitochondrial carrier domain"/>
    <property type="match status" value="2"/>
</dbReference>
<keyword evidence="6 12" id="KW-1133">Transmembrane helix</keyword>
<reference evidence="13 14" key="1">
    <citation type="journal article" date="2010" name="Nat. Biotechnol.">
        <title>Genome sequence of the model mushroom Schizophyllum commune.</title>
        <authorList>
            <person name="Ohm R.A."/>
            <person name="de Jong J.F."/>
            <person name="Lugones L.G."/>
            <person name="Aerts A."/>
            <person name="Kothe E."/>
            <person name="Stajich J.E."/>
            <person name="de Vries R.P."/>
            <person name="Record E."/>
            <person name="Levasseur A."/>
            <person name="Baker S.E."/>
            <person name="Bartholomew K.A."/>
            <person name="Coutinho P.M."/>
            <person name="Erdmann S."/>
            <person name="Fowler T.J."/>
            <person name="Gathman A.C."/>
            <person name="Lombard V."/>
            <person name="Henrissat B."/>
            <person name="Knabe N."/>
            <person name="Kuees U."/>
            <person name="Lilly W.W."/>
            <person name="Lindquist E."/>
            <person name="Lucas S."/>
            <person name="Magnuson J.K."/>
            <person name="Piumi F."/>
            <person name="Raudaskoski M."/>
            <person name="Salamov A."/>
            <person name="Schmutz J."/>
            <person name="Schwarze F.W.M.R."/>
            <person name="vanKuyk P.A."/>
            <person name="Horton J.S."/>
            <person name="Grigoriev I.V."/>
            <person name="Woesten H.A.B."/>
        </authorList>
    </citation>
    <scope>NUCLEOTIDE SEQUENCE [LARGE SCALE GENOMIC DNA]</scope>
    <source>
        <strain evidence="14">H4-8 / FGSC 9210</strain>
    </source>
</reference>
<dbReference type="InParanoid" id="D8QE56"/>
<feature type="repeat" description="Solcar" evidence="9">
    <location>
        <begin position="294"/>
        <end position="392"/>
    </location>
</feature>
<proteinExistence type="inferred from homology"/>
<dbReference type="Pfam" id="PF00153">
    <property type="entry name" value="Mito_carr"/>
    <property type="match status" value="4"/>
</dbReference>
<dbReference type="OrthoDB" id="2139348at2759"/>
<feature type="repeat" description="Solcar" evidence="9">
    <location>
        <begin position="20"/>
        <end position="111"/>
    </location>
</feature>
<evidence type="ECO:0000256" key="2">
    <source>
        <dbReference type="ARBA" id="ARBA00006375"/>
    </source>
</evidence>
<dbReference type="PROSITE" id="PS50920">
    <property type="entry name" value="SOLCAR"/>
    <property type="match status" value="3"/>
</dbReference>
<feature type="non-terminal residue" evidence="13">
    <location>
        <position position="394"/>
    </location>
</feature>
<feature type="repeat" description="Solcar" evidence="9">
    <location>
        <begin position="123"/>
        <end position="271"/>
    </location>
</feature>
<comment type="subcellular location">
    <subcellularLocation>
        <location evidence="1">Mitochondrion membrane</location>
        <topology evidence="1">Multi-pass membrane protein</topology>
    </subcellularLocation>
</comment>
<evidence type="ECO:0008006" key="15">
    <source>
        <dbReference type="Google" id="ProtNLM"/>
    </source>
</evidence>
<accession>D8QE56</accession>
<keyword evidence="4 9" id="KW-0812">Transmembrane</keyword>
<evidence type="ECO:0000256" key="6">
    <source>
        <dbReference type="ARBA" id="ARBA00022989"/>
    </source>
</evidence>
<dbReference type="GO" id="GO:0000064">
    <property type="term" value="F:L-ornithine transmembrane transporter activity"/>
    <property type="evidence" value="ECO:0007669"/>
    <property type="project" value="TreeGrafter"/>
</dbReference>
<keyword evidence="3 10" id="KW-0813">Transport</keyword>
<dbReference type="HOGENOM" id="CLU_015166_16_3_1"/>
<keyword evidence="8 9" id="KW-0472">Membrane</keyword>
<evidence type="ECO:0000256" key="10">
    <source>
        <dbReference type="RuleBase" id="RU000488"/>
    </source>
</evidence>
<dbReference type="PRINTS" id="PR00926">
    <property type="entry name" value="MITOCARRIER"/>
</dbReference>
<dbReference type="RefSeq" id="XP_003029010.1">
    <property type="nucleotide sequence ID" value="XM_003028964.1"/>
</dbReference>
<keyword evidence="7" id="KW-0496">Mitochondrion</keyword>
<evidence type="ECO:0000256" key="5">
    <source>
        <dbReference type="ARBA" id="ARBA00022737"/>
    </source>
</evidence>
<dbReference type="SUPFAM" id="SSF103506">
    <property type="entry name" value="Mitochondrial carrier"/>
    <property type="match status" value="1"/>
</dbReference>
<evidence type="ECO:0000256" key="9">
    <source>
        <dbReference type="PROSITE-ProRule" id="PRU00282"/>
    </source>
</evidence>
<dbReference type="AlphaFoldDB" id="D8QE56"/>
<dbReference type="KEGG" id="scm:SCHCO_02636708"/>
<evidence type="ECO:0000256" key="3">
    <source>
        <dbReference type="ARBA" id="ARBA00022448"/>
    </source>
</evidence>
<feature type="region of interest" description="Disordered" evidence="11">
    <location>
        <begin position="161"/>
        <end position="195"/>
    </location>
</feature>
<evidence type="ECO:0000256" key="4">
    <source>
        <dbReference type="ARBA" id="ARBA00022692"/>
    </source>
</evidence>
<dbReference type="InterPro" id="IPR023395">
    <property type="entry name" value="MCP_dom_sf"/>
</dbReference>
<evidence type="ECO:0000313" key="14">
    <source>
        <dbReference type="Proteomes" id="UP000007431"/>
    </source>
</evidence>
<dbReference type="GO" id="GO:1990575">
    <property type="term" value="P:mitochondrial L-ornithine transmembrane transport"/>
    <property type="evidence" value="ECO:0007669"/>
    <property type="project" value="TreeGrafter"/>
</dbReference>
<dbReference type="InterPro" id="IPR002067">
    <property type="entry name" value="MCP"/>
</dbReference>
<name>D8QE56_SCHCM</name>
<dbReference type="GO" id="GO:0031966">
    <property type="term" value="C:mitochondrial membrane"/>
    <property type="evidence" value="ECO:0007669"/>
    <property type="project" value="UniProtKB-SubCell"/>
</dbReference>
<keyword evidence="5" id="KW-0677">Repeat</keyword>
<dbReference type="Proteomes" id="UP000007431">
    <property type="component" value="Unassembled WGS sequence"/>
</dbReference>
<dbReference type="InterPro" id="IPR018108">
    <property type="entry name" value="MCP_transmembrane"/>
</dbReference>
<evidence type="ECO:0000313" key="13">
    <source>
        <dbReference type="EMBL" id="EFI94107.1"/>
    </source>
</evidence>
<evidence type="ECO:0000256" key="11">
    <source>
        <dbReference type="SAM" id="MobiDB-lite"/>
    </source>
</evidence>
<evidence type="ECO:0000256" key="7">
    <source>
        <dbReference type="ARBA" id="ARBA00023128"/>
    </source>
</evidence>